<gene>
    <name evidence="1" type="ORF">Sangu_0675000</name>
</gene>
<comment type="caution">
    <text evidence="1">The sequence shown here is derived from an EMBL/GenBank/DDBJ whole genome shotgun (WGS) entry which is preliminary data.</text>
</comment>
<organism evidence="1">
    <name type="scientific">Sesamum angustifolium</name>
    <dbReference type="NCBI Taxonomy" id="2727405"/>
    <lineage>
        <taxon>Eukaryota</taxon>
        <taxon>Viridiplantae</taxon>
        <taxon>Streptophyta</taxon>
        <taxon>Embryophyta</taxon>
        <taxon>Tracheophyta</taxon>
        <taxon>Spermatophyta</taxon>
        <taxon>Magnoliopsida</taxon>
        <taxon>eudicotyledons</taxon>
        <taxon>Gunneridae</taxon>
        <taxon>Pentapetalae</taxon>
        <taxon>asterids</taxon>
        <taxon>lamiids</taxon>
        <taxon>Lamiales</taxon>
        <taxon>Pedaliaceae</taxon>
        <taxon>Sesamum</taxon>
    </lineage>
</organism>
<dbReference type="EMBL" id="JACGWK010000004">
    <property type="protein sequence ID" value="KAL0358256.1"/>
    <property type="molecule type" value="Genomic_DNA"/>
</dbReference>
<name>A0AAW2PU59_9LAMI</name>
<dbReference type="AlphaFoldDB" id="A0AAW2PU59"/>
<proteinExistence type="predicted"/>
<reference evidence="1" key="2">
    <citation type="journal article" date="2024" name="Plant">
        <title>Genomic evolution and insights into agronomic trait innovations of Sesamum species.</title>
        <authorList>
            <person name="Miao H."/>
            <person name="Wang L."/>
            <person name="Qu L."/>
            <person name="Liu H."/>
            <person name="Sun Y."/>
            <person name="Le M."/>
            <person name="Wang Q."/>
            <person name="Wei S."/>
            <person name="Zheng Y."/>
            <person name="Lin W."/>
            <person name="Duan Y."/>
            <person name="Cao H."/>
            <person name="Xiong S."/>
            <person name="Wang X."/>
            <person name="Wei L."/>
            <person name="Li C."/>
            <person name="Ma Q."/>
            <person name="Ju M."/>
            <person name="Zhao R."/>
            <person name="Li G."/>
            <person name="Mu C."/>
            <person name="Tian Q."/>
            <person name="Mei H."/>
            <person name="Zhang T."/>
            <person name="Gao T."/>
            <person name="Zhang H."/>
        </authorList>
    </citation>
    <scope>NUCLEOTIDE SEQUENCE</scope>
    <source>
        <strain evidence="1">G01</strain>
    </source>
</reference>
<sequence>MSLNVRSTVSNAFLFAIGASSPTMDDAHSIEVDNSDCLLNLHIDKGSNLIGTFNLECAVLPPGSRFAAIPDIAVANIISTSFQNVASKDLYKNVLPIPPGTSTKKLYSVLVLSLD</sequence>
<accession>A0AAW2PU59</accession>
<evidence type="ECO:0000313" key="1">
    <source>
        <dbReference type="EMBL" id="KAL0358256.1"/>
    </source>
</evidence>
<protein>
    <submittedName>
        <fullName evidence="1">Uncharacterized protein</fullName>
    </submittedName>
</protein>
<reference evidence="1" key="1">
    <citation type="submission" date="2020-06" db="EMBL/GenBank/DDBJ databases">
        <authorList>
            <person name="Li T."/>
            <person name="Hu X."/>
            <person name="Zhang T."/>
            <person name="Song X."/>
            <person name="Zhang H."/>
            <person name="Dai N."/>
            <person name="Sheng W."/>
            <person name="Hou X."/>
            <person name="Wei L."/>
        </authorList>
    </citation>
    <scope>NUCLEOTIDE SEQUENCE</scope>
    <source>
        <strain evidence="1">G01</strain>
        <tissue evidence="1">Leaf</tissue>
    </source>
</reference>